<feature type="compositionally biased region" description="Polar residues" evidence="1">
    <location>
        <begin position="111"/>
        <end position="144"/>
    </location>
</feature>
<proteinExistence type="predicted"/>
<organism evidence="3 4">
    <name type="scientific">Mycena alexandri</name>
    <dbReference type="NCBI Taxonomy" id="1745969"/>
    <lineage>
        <taxon>Eukaryota</taxon>
        <taxon>Fungi</taxon>
        <taxon>Dikarya</taxon>
        <taxon>Basidiomycota</taxon>
        <taxon>Agaricomycotina</taxon>
        <taxon>Agaricomycetes</taxon>
        <taxon>Agaricomycetidae</taxon>
        <taxon>Agaricales</taxon>
        <taxon>Marasmiineae</taxon>
        <taxon>Mycenaceae</taxon>
        <taxon>Mycena</taxon>
    </lineage>
</organism>
<accession>A0AAD6WYK9</accession>
<feature type="region of interest" description="Disordered" evidence="1">
    <location>
        <begin position="184"/>
        <end position="281"/>
    </location>
</feature>
<name>A0AAD6WYK9_9AGAR</name>
<gene>
    <name evidence="3" type="ORF">C8F04DRAFT_1114565</name>
</gene>
<dbReference type="AlphaFoldDB" id="A0AAD6WYK9"/>
<reference evidence="3" key="1">
    <citation type="submission" date="2023-03" db="EMBL/GenBank/DDBJ databases">
        <title>Massive genome expansion in bonnet fungi (Mycena s.s.) driven by repeated elements and novel gene families across ecological guilds.</title>
        <authorList>
            <consortium name="Lawrence Berkeley National Laboratory"/>
            <person name="Harder C.B."/>
            <person name="Miyauchi S."/>
            <person name="Viragh M."/>
            <person name="Kuo A."/>
            <person name="Thoen E."/>
            <person name="Andreopoulos B."/>
            <person name="Lu D."/>
            <person name="Skrede I."/>
            <person name="Drula E."/>
            <person name="Henrissat B."/>
            <person name="Morin E."/>
            <person name="Kohler A."/>
            <person name="Barry K."/>
            <person name="LaButti K."/>
            <person name="Morin E."/>
            <person name="Salamov A."/>
            <person name="Lipzen A."/>
            <person name="Mereny Z."/>
            <person name="Hegedus B."/>
            <person name="Baldrian P."/>
            <person name="Stursova M."/>
            <person name="Weitz H."/>
            <person name="Taylor A."/>
            <person name="Grigoriev I.V."/>
            <person name="Nagy L.G."/>
            <person name="Martin F."/>
            <person name="Kauserud H."/>
        </authorList>
    </citation>
    <scope>NUCLEOTIDE SEQUENCE</scope>
    <source>
        <strain evidence="3">CBHHK200</strain>
    </source>
</reference>
<sequence length="386" mass="42966">MAEIAIGLLGAAASVGAAGLATGSGFTGRHESSYRQELQETKRNTDDFLANFRSGDVTPNEEGEFLTEREKAIKIQDEYHESIQSYKNTSWFNLPTKLKKRQEVRSKKRLTQQSNHSLRSYNESIYSGGSDRSSICASSGSPPGSNLAVDDVQGWLENVQSADAAHSPSTRTFYPEAYRRPVYLSPRSHSSSHHHEKEKRRGTRDSFPAPPPPLPTWTTGSRRPREREASVDYASGPERASKRARTAHSSSTHHGYRKGREHGHRDHREGRDRSPSTPSDDIDALLLESVNRSPQLHSQSSSTHLPVASVLAPSPFPPTNAHNQQHNQQICRQCGMPGRYKEGKCVEKWGPGPLGPETVCDRCRKKMKRVERRQELADRASVAVKG</sequence>
<protein>
    <submittedName>
        <fullName evidence="3">Uncharacterized protein</fullName>
    </submittedName>
</protein>
<feature type="compositionally biased region" description="Basic residues" evidence="1">
    <location>
        <begin position="190"/>
        <end position="202"/>
    </location>
</feature>
<feature type="signal peptide" evidence="2">
    <location>
        <begin position="1"/>
        <end position="17"/>
    </location>
</feature>
<evidence type="ECO:0000256" key="2">
    <source>
        <dbReference type="SAM" id="SignalP"/>
    </source>
</evidence>
<keyword evidence="4" id="KW-1185">Reference proteome</keyword>
<evidence type="ECO:0000313" key="3">
    <source>
        <dbReference type="EMBL" id="KAJ7030082.1"/>
    </source>
</evidence>
<comment type="caution">
    <text evidence="3">The sequence shown here is derived from an EMBL/GenBank/DDBJ whole genome shotgun (WGS) entry which is preliminary data.</text>
</comment>
<feature type="region of interest" description="Disordered" evidence="1">
    <location>
        <begin position="102"/>
        <end position="149"/>
    </location>
</feature>
<dbReference type="EMBL" id="JARJCM010000094">
    <property type="protein sequence ID" value="KAJ7030082.1"/>
    <property type="molecule type" value="Genomic_DNA"/>
</dbReference>
<dbReference type="Proteomes" id="UP001218188">
    <property type="component" value="Unassembled WGS sequence"/>
</dbReference>
<feature type="chain" id="PRO_5042104187" evidence="2">
    <location>
        <begin position="18"/>
        <end position="386"/>
    </location>
</feature>
<keyword evidence="2" id="KW-0732">Signal</keyword>
<evidence type="ECO:0000256" key="1">
    <source>
        <dbReference type="SAM" id="MobiDB-lite"/>
    </source>
</evidence>
<feature type="compositionally biased region" description="Basic and acidic residues" evidence="1">
    <location>
        <begin position="263"/>
        <end position="274"/>
    </location>
</feature>
<evidence type="ECO:0000313" key="4">
    <source>
        <dbReference type="Proteomes" id="UP001218188"/>
    </source>
</evidence>